<feature type="compositionally biased region" description="Low complexity" evidence="1">
    <location>
        <begin position="161"/>
        <end position="191"/>
    </location>
</feature>
<dbReference type="PROSITE" id="PS50235">
    <property type="entry name" value="USP_3"/>
    <property type="match status" value="1"/>
</dbReference>
<dbReference type="PANTHER" id="PTHR24006">
    <property type="entry name" value="UBIQUITIN CARBOXYL-TERMINAL HYDROLASE"/>
    <property type="match status" value="1"/>
</dbReference>
<dbReference type="InterPro" id="IPR001394">
    <property type="entry name" value="Peptidase_C19_UCH"/>
</dbReference>
<dbReference type="GO" id="GO:0005829">
    <property type="term" value="C:cytosol"/>
    <property type="evidence" value="ECO:0007669"/>
    <property type="project" value="TreeGrafter"/>
</dbReference>
<sequence length="416" mass="46780">MHTPHAHQACLPSRPHWRSAEFEEFEEQRRGFLLLYVTLFVWFYSTRKWKWEYLYCSRIPTPPWMQPCEATSWPLFRQNTISVLRSIASSLLYQPRSLLTVMAPRIILKPGPKPKDNGSRQRDGSTGRATKSPSPQKRASPLATGAENSSNGGATGRKRSSTPSASPPAGGSAKKSSSSPKTSPRTSPSGSAVAGTSNGKVVQKQAPRMQRKWTGRHSTLRSRGLRNDGNMCYRNAVLQCLMHLRAYSLYFEHVHLNCEVPKAVCVPRSLKDLLDTYWSDQAEKQAEQALTDTMEAAYNTMDNNIHPDHPLSTFFAKSLQADAPEFLTYFLDELVASEPTDAALKIEELFNIRHEQEWVCDECGQISLTKDLPGEAGHGWGITANILEPERMIGSIMSYFRANAYEQKLEMYCESE</sequence>
<organism evidence="3 4">
    <name type="scientific">Saxophila tyrrhenica</name>
    <dbReference type="NCBI Taxonomy" id="1690608"/>
    <lineage>
        <taxon>Eukaryota</taxon>
        <taxon>Fungi</taxon>
        <taxon>Dikarya</taxon>
        <taxon>Ascomycota</taxon>
        <taxon>Pezizomycotina</taxon>
        <taxon>Dothideomycetes</taxon>
        <taxon>Dothideomycetidae</taxon>
        <taxon>Mycosphaerellales</taxon>
        <taxon>Extremaceae</taxon>
        <taxon>Saxophila</taxon>
    </lineage>
</organism>
<dbReference type="InterPro" id="IPR028889">
    <property type="entry name" value="USP"/>
</dbReference>
<protein>
    <recommendedName>
        <fullName evidence="2">USP domain-containing protein</fullName>
    </recommendedName>
</protein>
<dbReference type="GeneID" id="89923989"/>
<dbReference type="Pfam" id="PF00443">
    <property type="entry name" value="UCH"/>
    <property type="match status" value="1"/>
</dbReference>
<keyword evidence="4" id="KW-1185">Reference proteome</keyword>
<dbReference type="InterPro" id="IPR050164">
    <property type="entry name" value="Peptidase_C19"/>
</dbReference>
<dbReference type="Proteomes" id="UP001337655">
    <property type="component" value="Unassembled WGS sequence"/>
</dbReference>
<comment type="caution">
    <text evidence="3">The sequence shown here is derived from an EMBL/GenBank/DDBJ whole genome shotgun (WGS) entry which is preliminary data.</text>
</comment>
<proteinExistence type="predicted"/>
<reference evidence="3 4" key="1">
    <citation type="submission" date="2023-08" db="EMBL/GenBank/DDBJ databases">
        <title>Black Yeasts Isolated from many extreme environments.</title>
        <authorList>
            <person name="Coleine C."/>
            <person name="Stajich J.E."/>
            <person name="Selbmann L."/>
        </authorList>
    </citation>
    <scope>NUCLEOTIDE SEQUENCE [LARGE SCALE GENOMIC DNA]</scope>
    <source>
        <strain evidence="3 4">CCFEE 5935</strain>
    </source>
</reference>
<evidence type="ECO:0000256" key="1">
    <source>
        <dbReference type="SAM" id="MobiDB-lite"/>
    </source>
</evidence>
<dbReference type="Gene3D" id="3.90.70.10">
    <property type="entry name" value="Cysteine proteinases"/>
    <property type="match status" value="1"/>
</dbReference>
<accession>A0AAV9PIQ3</accession>
<feature type="domain" description="USP" evidence="2">
    <location>
        <begin position="223"/>
        <end position="416"/>
    </location>
</feature>
<dbReference type="RefSeq" id="XP_064661240.1">
    <property type="nucleotide sequence ID" value="XM_064799901.1"/>
</dbReference>
<dbReference type="EMBL" id="JAVRRT010000004">
    <property type="protein sequence ID" value="KAK5172522.1"/>
    <property type="molecule type" value="Genomic_DNA"/>
</dbReference>
<feature type="region of interest" description="Disordered" evidence="1">
    <location>
        <begin position="108"/>
        <end position="226"/>
    </location>
</feature>
<dbReference type="SUPFAM" id="SSF54001">
    <property type="entry name" value="Cysteine proteinases"/>
    <property type="match status" value="1"/>
</dbReference>
<dbReference type="GO" id="GO:0016579">
    <property type="term" value="P:protein deubiquitination"/>
    <property type="evidence" value="ECO:0007669"/>
    <property type="project" value="InterPro"/>
</dbReference>
<feature type="compositionally biased region" description="Basic residues" evidence="1">
    <location>
        <begin position="209"/>
        <end position="224"/>
    </location>
</feature>
<feature type="compositionally biased region" description="Basic and acidic residues" evidence="1">
    <location>
        <begin position="113"/>
        <end position="125"/>
    </location>
</feature>
<feature type="compositionally biased region" description="Polar residues" evidence="1">
    <location>
        <begin position="127"/>
        <end position="137"/>
    </location>
</feature>
<evidence type="ECO:0000313" key="3">
    <source>
        <dbReference type="EMBL" id="KAK5172522.1"/>
    </source>
</evidence>
<gene>
    <name evidence="3" type="ORF">LTR77_002642</name>
</gene>
<evidence type="ECO:0000313" key="4">
    <source>
        <dbReference type="Proteomes" id="UP001337655"/>
    </source>
</evidence>
<dbReference type="InterPro" id="IPR038765">
    <property type="entry name" value="Papain-like_cys_pep_sf"/>
</dbReference>
<evidence type="ECO:0000259" key="2">
    <source>
        <dbReference type="PROSITE" id="PS50235"/>
    </source>
</evidence>
<dbReference type="GO" id="GO:0004843">
    <property type="term" value="F:cysteine-type deubiquitinase activity"/>
    <property type="evidence" value="ECO:0007669"/>
    <property type="project" value="InterPro"/>
</dbReference>
<name>A0AAV9PIQ3_9PEZI</name>
<dbReference type="GO" id="GO:0005634">
    <property type="term" value="C:nucleus"/>
    <property type="evidence" value="ECO:0007669"/>
    <property type="project" value="TreeGrafter"/>
</dbReference>
<dbReference type="AlphaFoldDB" id="A0AAV9PIQ3"/>